<evidence type="ECO:0000313" key="6">
    <source>
        <dbReference type="EMBL" id="KTT72600.1"/>
    </source>
</evidence>
<dbReference type="Pfam" id="PF13356">
    <property type="entry name" value="Arm-DNA-bind_3"/>
    <property type="match status" value="1"/>
</dbReference>
<dbReference type="OrthoDB" id="7388552at2"/>
<dbReference type="Gene3D" id="3.30.160.390">
    <property type="entry name" value="Integrase, DNA-binding domain"/>
    <property type="match status" value="1"/>
</dbReference>
<proteinExistence type="inferred from homology"/>
<dbReference type="InterPro" id="IPR011010">
    <property type="entry name" value="DNA_brk_join_enz"/>
</dbReference>
<name>A0A147I3D0_9SPHN</name>
<dbReference type="PROSITE" id="PS51898">
    <property type="entry name" value="TYR_RECOMBINASE"/>
    <property type="match status" value="1"/>
</dbReference>
<protein>
    <recommendedName>
        <fullName evidence="5">Tyr recombinase domain-containing protein</fullName>
    </recommendedName>
</protein>
<dbReference type="SUPFAM" id="SSF56349">
    <property type="entry name" value="DNA breaking-rejoining enzymes"/>
    <property type="match status" value="1"/>
</dbReference>
<dbReference type="RefSeq" id="WP_058755517.1">
    <property type="nucleotide sequence ID" value="NZ_LDTB01000025.1"/>
</dbReference>
<keyword evidence="7" id="KW-1185">Reference proteome</keyword>
<dbReference type="GO" id="GO:0015074">
    <property type="term" value="P:DNA integration"/>
    <property type="evidence" value="ECO:0007669"/>
    <property type="project" value="UniProtKB-KW"/>
</dbReference>
<comment type="similarity">
    <text evidence="1">Belongs to the 'phage' integrase family.</text>
</comment>
<dbReference type="PANTHER" id="PTHR30629:SF2">
    <property type="entry name" value="PROPHAGE INTEGRASE INTS-RELATED"/>
    <property type="match status" value="1"/>
</dbReference>
<dbReference type="InterPro" id="IPR038488">
    <property type="entry name" value="Integrase_DNA-bd_sf"/>
</dbReference>
<dbReference type="PATRIC" id="fig|869719.3.peg.1349"/>
<comment type="caution">
    <text evidence="6">The sequence shown here is derived from an EMBL/GenBank/DDBJ whole genome shotgun (WGS) entry which is preliminary data.</text>
</comment>
<dbReference type="PANTHER" id="PTHR30629">
    <property type="entry name" value="PROPHAGE INTEGRASE"/>
    <property type="match status" value="1"/>
</dbReference>
<dbReference type="Pfam" id="PF00589">
    <property type="entry name" value="Phage_integrase"/>
    <property type="match status" value="1"/>
</dbReference>
<gene>
    <name evidence="6" type="ORF">NS334_08370</name>
</gene>
<dbReference type="InterPro" id="IPR010998">
    <property type="entry name" value="Integrase_recombinase_N"/>
</dbReference>
<dbReference type="EMBL" id="LDTB01000025">
    <property type="protein sequence ID" value="KTT72600.1"/>
    <property type="molecule type" value="Genomic_DNA"/>
</dbReference>
<evidence type="ECO:0000259" key="5">
    <source>
        <dbReference type="PROSITE" id="PS51898"/>
    </source>
</evidence>
<dbReference type="GO" id="GO:0003677">
    <property type="term" value="F:DNA binding"/>
    <property type="evidence" value="ECO:0007669"/>
    <property type="project" value="UniProtKB-KW"/>
</dbReference>
<dbReference type="Pfam" id="PF22022">
    <property type="entry name" value="Phage_int_M"/>
    <property type="match status" value="1"/>
</dbReference>
<evidence type="ECO:0000256" key="2">
    <source>
        <dbReference type="ARBA" id="ARBA00022908"/>
    </source>
</evidence>
<sequence length="410" mass="44533">MLSNAAVKAARTRASLYKIYDERGLHLVITRVGCKSFRLKFRWEGREQSLTLGQWPELSLDAARLRAEAARAMIARGVDPRTAPMTMTFERAARQWHAGRRSGWTEVHAADVMASLERHVFPAIGADELDDIDAPAVLRVIRAIEAPDASDRPGAIATAKRVRQRISDVFALAVSEGWAKADPAAIVGRALAPAPAVRHHRALRTIDDAHALLAAAERATGGAATKLASRFLALTTVRLAAVRGARWCEIEDLDGAAPLWRVPAARMKLKVAKKADAANDHLVPLAPAAVAVLRAARAELGGDNADLHDPDALIFPGRDRRSPIAEGAIGALYDRAGFGDRHVPHGWRATFSTVMNERRPEARQTIDRTLGHALKDEDGKVAKVEGAYNRSELVDARRAILDEWAAILTA</sequence>
<evidence type="ECO:0000256" key="4">
    <source>
        <dbReference type="ARBA" id="ARBA00023172"/>
    </source>
</evidence>
<dbReference type="InterPro" id="IPR053876">
    <property type="entry name" value="Phage_int_M"/>
</dbReference>
<dbReference type="InterPro" id="IPR013762">
    <property type="entry name" value="Integrase-like_cat_sf"/>
</dbReference>
<accession>A0A147I3D0</accession>
<keyword evidence="3" id="KW-0238">DNA-binding</keyword>
<dbReference type="InterPro" id="IPR025166">
    <property type="entry name" value="Integrase_DNA_bind_dom"/>
</dbReference>
<keyword evidence="4" id="KW-0233">DNA recombination</keyword>
<dbReference type="GO" id="GO:0006310">
    <property type="term" value="P:DNA recombination"/>
    <property type="evidence" value="ECO:0007669"/>
    <property type="project" value="UniProtKB-KW"/>
</dbReference>
<evidence type="ECO:0000256" key="1">
    <source>
        <dbReference type="ARBA" id="ARBA00008857"/>
    </source>
</evidence>
<dbReference type="Proteomes" id="UP000074310">
    <property type="component" value="Unassembled WGS sequence"/>
</dbReference>
<evidence type="ECO:0000256" key="3">
    <source>
        <dbReference type="ARBA" id="ARBA00023125"/>
    </source>
</evidence>
<organism evidence="6 7">
    <name type="scientific">Sphingomonas endophytica</name>
    <dbReference type="NCBI Taxonomy" id="869719"/>
    <lineage>
        <taxon>Bacteria</taxon>
        <taxon>Pseudomonadati</taxon>
        <taxon>Pseudomonadota</taxon>
        <taxon>Alphaproteobacteria</taxon>
        <taxon>Sphingomonadales</taxon>
        <taxon>Sphingomonadaceae</taxon>
        <taxon>Sphingomonas</taxon>
    </lineage>
</organism>
<evidence type="ECO:0000313" key="7">
    <source>
        <dbReference type="Proteomes" id="UP000074310"/>
    </source>
</evidence>
<dbReference type="InterPro" id="IPR002104">
    <property type="entry name" value="Integrase_catalytic"/>
</dbReference>
<dbReference type="Gene3D" id="1.10.443.10">
    <property type="entry name" value="Intergrase catalytic core"/>
    <property type="match status" value="1"/>
</dbReference>
<dbReference type="Gene3D" id="1.10.150.130">
    <property type="match status" value="1"/>
</dbReference>
<feature type="domain" description="Tyr recombinase" evidence="5">
    <location>
        <begin position="199"/>
        <end position="402"/>
    </location>
</feature>
<keyword evidence="2" id="KW-0229">DNA integration</keyword>
<reference evidence="6 7" key="1">
    <citation type="journal article" date="2016" name="Front. Microbiol.">
        <title>Genomic Resource of Rice Seed Associated Bacteria.</title>
        <authorList>
            <person name="Midha S."/>
            <person name="Bansal K."/>
            <person name="Sharma S."/>
            <person name="Kumar N."/>
            <person name="Patil P.P."/>
            <person name="Chaudhry V."/>
            <person name="Patil P.B."/>
        </authorList>
    </citation>
    <scope>NUCLEOTIDE SEQUENCE [LARGE SCALE GENOMIC DNA]</scope>
    <source>
        <strain evidence="6 7">NS334</strain>
    </source>
</reference>
<dbReference type="InterPro" id="IPR050808">
    <property type="entry name" value="Phage_Integrase"/>
</dbReference>
<dbReference type="AlphaFoldDB" id="A0A147I3D0"/>